<name>A0A561W205_9ACTN</name>
<dbReference type="EMBL" id="VIWZ01000001">
    <property type="protein sequence ID" value="TWG17887.1"/>
    <property type="molecule type" value="Genomic_DNA"/>
</dbReference>
<accession>A0A561W205</accession>
<dbReference type="Pfam" id="PF11225">
    <property type="entry name" value="DUF3024"/>
    <property type="match status" value="1"/>
</dbReference>
<gene>
    <name evidence="1" type="ORF">FHU34_113229</name>
</gene>
<protein>
    <submittedName>
        <fullName evidence="1">DUF3024 family protein</fullName>
    </submittedName>
</protein>
<dbReference type="GeneID" id="300357007"/>
<dbReference type="InterPro" id="IPR021388">
    <property type="entry name" value="DUF3024"/>
</dbReference>
<reference evidence="1 2" key="1">
    <citation type="submission" date="2019-06" db="EMBL/GenBank/DDBJ databases">
        <title>Sequencing the genomes of 1000 actinobacteria strains.</title>
        <authorList>
            <person name="Klenk H.-P."/>
        </authorList>
    </citation>
    <scope>NUCLEOTIDE SEQUENCE [LARGE SCALE GENOMIC DNA]</scope>
    <source>
        <strain evidence="1 2">DSM 45885</strain>
    </source>
</reference>
<keyword evidence="2" id="KW-1185">Reference proteome</keyword>
<organism evidence="1 2">
    <name type="scientific">Micromonospora taraxaci</name>
    <dbReference type="NCBI Taxonomy" id="1316803"/>
    <lineage>
        <taxon>Bacteria</taxon>
        <taxon>Bacillati</taxon>
        <taxon>Actinomycetota</taxon>
        <taxon>Actinomycetes</taxon>
        <taxon>Micromonosporales</taxon>
        <taxon>Micromonosporaceae</taxon>
        <taxon>Micromonospora</taxon>
    </lineage>
</organism>
<proteinExistence type="predicted"/>
<comment type="caution">
    <text evidence="1">The sequence shown here is derived from an EMBL/GenBank/DDBJ whole genome shotgun (WGS) entry which is preliminary data.</text>
</comment>
<dbReference type="RefSeq" id="WP_423437360.1">
    <property type="nucleotide sequence ID" value="NZ_JBMVBS010000004.1"/>
</dbReference>
<evidence type="ECO:0000313" key="1">
    <source>
        <dbReference type="EMBL" id="TWG17887.1"/>
    </source>
</evidence>
<sequence length="102" mass="12328">MRRWCDQRVPERVRDQVRIECEEADRHLTIVECRAPWRVELGSEWTRVPVARLGHTRTTGTWTLYYRERTLRFRRYDLVPPTTNVGELLDELDRDPTAIFWG</sequence>
<evidence type="ECO:0000313" key="2">
    <source>
        <dbReference type="Proteomes" id="UP000317685"/>
    </source>
</evidence>
<dbReference type="Proteomes" id="UP000317685">
    <property type="component" value="Unassembled WGS sequence"/>
</dbReference>
<dbReference type="AlphaFoldDB" id="A0A561W205"/>